<dbReference type="RefSeq" id="WP_182869711.1">
    <property type="nucleotide sequence ID" value="NZ_AP022638.1"/>
</dbReference>
<reference evidence="1" key="1">
    <citation type="submission" date="2020-05" db="EMBL/GenBank/DDBJ databases">
        <title>Complete genome sequence of Bradyrhizobium diazoefficiens XF5 isolated from soybean nodule.</title>
        <authorList>
            <person name="Noda R."/>
            <person name="Kakizaki K."/>
            <person name="Minamisawa K."/>
        </authorList>
    </citation>
    <scope>NUCLEOTIDE SEQUENCE</scope>
    <source>
        <strain evidence="1">XF5</strain>
    </source>
</reference>
<protein>
    <submittedName>
        <fullName evidence="2">Uncharacterized protein</fullName>
    </submittedName>
</protein>
<dbReference type="EMBL" id="AP023096">
    <property type="protein sequence ID" value="BCE63878.1"/>
    <property type="molecule type" value="Genomic_DNA"/>
</dbReference>
<gene>
    <name evidence="1" type="ORF">XF5B_26570</name>
    <name evidence="2" type="ORF">XF6B_26770</name>
</gene>
<name>A0A810AM31_9BRAD</name>
<dbReference type="EMBL" id="AP023095">
    <property type="protein sequence ID" value="BCE55145.1"/>
    <property type="molecule type" value="Genomic_DNA"/>
</dbReference>
<sequence>MGLGDLDELVLSCRNEEGRQYIAEAVACYKAGAYRACIVSAWIAVVYDLLAKVRELALSGDQAAQLIVDDLSKWQPGISRGDQSAIKSSLDLERTIANVANDQFGFFEGMQLVDLERLHADRNRCAHPTYQGTEQPYAPSAELARTHLVHAVRHVLSQAPVQGKAAAAQIIRLVESSFFPTEVEKAKVQFRSAGLDRARESLIRAIVDQLVFGYLEGMPPLKGRPQTACAVRAIAEMYPEICEPRIRRALNSICRRVADTELVFFIGLQKSYSQMWSLLEPDNRTRLGEVVRQCTDDIAQHAIPICVDIPELQDVCRERLSRLGYKELGFAAQQSQHPIIVKAAVDLYCSSKSWDWANANYHAIEPLLSSLNEVEIRRVLMARSNEAADLPGAHSFSAFCRFVYENEIIPRTELFKMLTDQGADYIVRELQREPGSLF</sequence>
<organism evidence="2">
    <name type="scientific">Bradyrhizobium diazoefficiens</name>
    <dbReference type="NCBI Taxonomy" id="1355477"/>
    <lineage>
        <taxon>Bacteria</taxon>
        <taxon>Pseudomonadati</taxon>
        <taxon>Pseudomonadota</taxon>
        <taxon>Alphaproteobacteria</taxon>
        <taxon>Hyphomicrobiales</taxon>
        <taxon>Nitrobacteraceae</taxon>
        <taxon>Bradyrhizobium</taxon>
    </lineage>
</organism>
<dbReference type="AlphaFoldDB" id="A0A810AM31"/>
<evidence type="ECO:0000313" key="1">
    <source>
        <dbReference type="EMBL" id="BCE55145.1"/>
    </source>
</evidence>
<proteinExistence type="predicted"/>
<reference evidence="2" key="2">
    <citation type="submission" date="2020-05" db="EMBL/GenBank/DDBJ databases">
        <title>Complete genome sequence of Bradyrhizobium diazoefficiens XF6 isolated from soybean nodule.</title>
        <authorList>
            <person name="Noda R."/>
            <person name="Kakizaki K."/>
            <person name="Minamisawa K."/>
        </authorList>
    </citation>
    <scope>NUCLEOTIDE SEQUENCE</scope>
    <source>
        <strain evidence="2">XF6</strain>
    </source>
</reference>
<accession>A0A810AM31</accession>
<evidence type="ECO:0000313" key="2">
    <source>
        <dbReference type="EMBL" id="BCE63878.1"/>
    </source>
</evidence>